<feature type="region of interest" description="Disordered" evidence="1">
    <location>
        <begin position="1"/>
        <end position="20"/>
    </location>
</feature>
<dbReference type="KEGG" id="mmh:Mmah_1263"/>
<evidence type="ECO:0000313" key="3">
    <source>
        <dbReference type="Proteomes" id="UP000001059"/>
    </source>
</evidence>
<dbReference type="RefSeq" id="WP_013037709.1">
    <property type="nucleotide sequence ID" value="NC_014002.1"/>
</dbReference>
<name>D5EC66_METMS</name>
<dbReference type="STRING" id="547558.Mmah_1263"/>
<accession>D5EC66</accession>
<protein>
    <submittedName>
        <fullName evidence="2">Uncharacterized protein</fullName>
    </submittedName>
</protein>
<evidence type="ECO:0000256" key="1">
    <source>
        <dbReference type="SAM" id="MobiDB-lite"/>
    </source>
</evidence>
<organism evidence="2 3">
    <name type="scientific">Methanohalophilus mahii (strain ATCC 35705 / DSM 5219 / SLP)</name>
    <dbReference type="NCBI Taxonomy" id="547558"/>
    <lineage>
        <taxon>Archaea</taxon>
        <taxon>Methanobacteriati</taxon>
        <taxon>Methanobacteriota</taxon>
        <taxon>Stenosarchaea group</taxon>
        <taxon>Methanomicrobia</taxon>
        <taxon>Methanosarcinales</taxon>
        <taxon>Methanosarcinaceae</taxon>
        <taxon>Methanohalophilus</taxon>
    </lineage>
</organism>
<gene>
    <name evidence="2" type="ordered locus">Mmah_1263</name>
</gene>
<dbReference type="GeneID" id="80457979"/>
<sequence length="44" mass="4862">MNTSVKTENESSDGANNTSLFGSVRSVKDFVNVTMEIIYDSLNF</sequence>
<keyword evidence="3" id="KW-1185">Reference proteome</keyword>
<proteinExistence type="predicted"/>
<reference evidence="2 3" key="1">
    <citation type="submission" date="2010-03" db="EMBL/GenBank/DDBJ databases">
        <title>The complete genome of Methanohalophilus mahii DSM 5219.</title>
        <authorList>
            <consortium name="US DOE Joint Genome Institute (JGI-PGF)"/>
            <person name="Lucas S."/>
            <person name="Copeland A."/>
            <person name="Lapidus A."/>
            <person name="Glavina del Rio T."/>
            <person name="Dalin E."/>
            <person name="Tice H."/>
            <person name="Bruce D."/>
            <person name="Goodwin L."/>
            <person name="Pitluck S."/>
            <person name="Kyrpides N."/>
            <person name="Mavromatis K."/>
            <person name="Ivanova N."/>
            <person name="Lykidis A."/>
            <person name="Saunders E."/>
            <person name="Brettin T."/>
            <person name="Detter J.C."/>
            <person name="Han C."/>
            <person name="Land M."/>
            <person name="Hauser L."/>
            <person name="Markowitz V."/>
            <person name="Cheng J.-F."/>
            <person name="Hugenholtz P."/>
            <person name="Woyke T."/>
            <person name="Wu D."/>
            <person name="Spring S."/>
            <person name="Schneider S."/>
            <person name="Schroeder M."/>
            <person name="Klenk H.-P."/>
            <person name="Eisen J.A."/>
        </authorList>
    </citation>
    <scope>NUCLEOTIDE SEQUENCE [LARGE SCALE GENOMIC DNA]</scope>
    <source>
        <strain evidence="3">ATCC 35705 / DSM 5219 / SLP</strain>
    </source>
</reference>
<dbReference type="Proteomes" id="UP000001059">
    <property type="component" value="Chromosome"/>
</dbReference>
<evidence type="ECO:0000313" key="2">
    <source>
        <dbReference type="EMBL" id="ADE36767.1"/>
    </source>
</evidence>
<dbReference type="EMBL" id="CP001994">
    <property type="protein sequence ID" value="ADE36767.1"/>
    <property type="molecule type" value="Genomic_DNA"/>
</dbReference>
<dbReference type="HOGENOM" id="CLU_3210788_0_0_2"/>
<dbReference type="AlphaFoldDB" id="D5EC66"/>